<reference evidence="7" key="1">
    <citation type="submission" date="2013-02" db="EMBL/GenBank/DDBJ databases">
        <authorList>
            <person name="Hughes D."/>
        </authorList>
    </citation>
    <scope>NUCLEOTIDE SEQUENCE</scope>
    <source>
        <strain>Durham</strain>
        <strain evidence="7">NC isolate 2 -- Noor lab</strain>
    </source>
</reference>
<dbReference type="InterPro" id="IPR005828">
    <property type="entry name" value="MFS_sugar_transport-like"/>
</dbReference>
<feature type="transmembrane region" description="Helical" evidence="5">
    <location>
        <begin position="100"/>
        <end position="119"/>
    </location>
</feature>
<reference evidence="6" key="2">
    <citation type="submission" date="2015-06" db="UniProtKB">
        <authorList>
            <consortium name="EnsemblMetazoa"/>
        </authorList>
    </citation>
    <scope>IDENTIFICATION</scope>
</reference>
<dbReference type="HOGENOM" id="CLU_1444388_0_0_1"/>
<dbReference type="STRING" id="36166.T1GCL2"/>
<evidence type="ECO:0000313" key="7">
    <source>
        <dbReference type="Proteomes" id="UP000015102"/>
    </source>
</evidence>
<comment type="subcellular location">
    <subcellularLocation>
        <location evidence="1">Membrane</location>
        <topology evidence="1">Multi-pass membrane protein</topology>
    </subcellularLocation>
</comment>
<dbReference type="EMBL" id="CAQQ02083589">
    <property type="status" value="NOT_ANNOTATED_CDS"/>
    <property type="molecule type" value="Genomic_DNA"/>
</dbReference>
<dbReference type="AlphaFoldDB" id="T1GCL2"/>
<evidence type="ECO:0000256" key="2">
    <source>
        <dbReference type="ARBA" id="ARBA00022692"/>
    </source>
</evidence>
<keyword evidence="3 5" id="KW-1133">Transmembrane helix</keyword>
<name>T1GCL2_MEGSC</name>
<evidence type="ECO:0000256" key="4">
    <source>
        <dbReference type="ARBA" id="ARBA00023136"/>
    </source>
</evidence>
<protein>
    <recommendedName>
        <fullName evidence="8">Major facilitator superfamily (MFS) profile domain-containing protein</fullName>
    </recommendedName>
</protein>
<dbReference type="Pfam" id="PF00083">
    <property type="entry name" value="Sugar_tr"/>
    <property type="match status" value="1"/>
</dbReference>
<accession>T1GCL2</accession>
<dbReference type="GO" id="GO:0016020">
    <property type="term" value="C:membrane"/>
    <property type="evidence" value="ECO:0007669"/>
    <property type="project" value="UniProtKB-SubCell"/>
</dbReference>
<dbReference type="InterPro" id="IPR036259">
    <property type="entry name" value="MFS_trans_sf"/>
</dbReference>
<dbReference type="Proteomes" id="UP000015102">
    <property type="component" value="Unassembled WGS sequence"/>
</dbReference>
<evidence type="ECO:0008006" key="8">
    <source>
        <dbReference type="Google" id="ProtNLM"/>
    </source>
</evidence>
<evidence type="ECO:0000313" key="6">
    <source>
        <dbReference type="EnsemblMetazoa" id="MESCA001028-PA"/>
    </source>
</evidence>
<dbReference type="OMA" id="GFACIST"/>
<dbReference type="PANTHER" id="PTHR24064">
    <property type="entry name" value="SOLUTE CARRIER FAMILY 22 MEMBER"/>
    <property type="match status" value="1"/>
</dbReference>
<evidence type="ECO:0000256" key="1">
    <source>
        <dbReference type="ARBA" id="ARBA00004141"/>
    </source>
</evidence>
<sequence length="188" mass="20455">SPRWLLANGKIDEVEKLLVHGAERNHRSTKTIRSDLDEHMSRKALLSETDLKEKAHGTLIDLFKYPNLRIRTLVMGFNWLVCGLTYFGVSQYIGEISGNIFVNVAISGMIGIPGTLISIPATKVLGRKKALILSNCVAGISLLLIAVLGKKGGWVQVGLASIGVFGMSVSFPNVYLYGGELFPTVARN</sequence>
<evidence type="ECO:0000256" key="5">
    <source>
        <dbReference type="SAM" id="Phobius"/>
    </source>
</evidence>
<dbReference type="SUPFAM" id="SSF103473">
    <property type="entry name" value="MFS general substrate transporter"/>
    <property type="match status" value="1"/>
</dbReference>
<feature type="transmembrane region" description="Helical" evidence="5">
    <location>
        <begin position="131"/>
        <end position="148"/>
    </location>
</feature>
<evidence type="ECO:0000256" key="3">
    <source>
        <dbReference type="ARBA" id="ARBA00022989"/>
    </source>
</evidence>
<dbReference type="EnsemblMetazoa" id="MESCA001028-RA">
    <property type="protein sequence ID" value="MESCA001028-PA"/>
    <property type="gene ID" value="MESCA001028"/>
</dbReference>
<organism evidence="6 7">
    <name type="scientific">Megaselia scalaris</name>
    <name type="common">Humpbacked fly</name>
    <name type="synonym">Phora scalaris</name>
    <dbReference type="NCBI Taxonomy" id="36166"/>
    <lineage>
        <taxon>Eukaryota</taxon>
        <taxon>Metazoa</taxon>
        <taxon>Ecdysozoa</taxon>
        <taxon>Arthropoda</taxon>
        <taxon>Hexapoda</taxon>
        <taxon>Insecta</taxon>
        <taxon>Pterygota</taxon>
        <taxon>Neoptera</taxon>
        <taxon>Endopterygota</taxon>
        <taxon>Diptera</taxon>
        <taxon>Brachycera</taxon>
        <taxon>Muscomorpha</taxon>
        <taxon>Platypezoidea</taxon>
        <taxon>Phoridae</taxon>
        <taxon>Megaseliini</taxon>
        <taxon>Megaselia</taxon>
    </lineage>
</organism>
<keyword evidence="2 5" id="KW-0812">Transmembrane</keyword>
<keyword evidence="4 5" id="KW-0472">Membrane</keyword>
<feature type="transmembrane region" description="Helical" evidence="5">
    <location>
        <begin position="73"/>
        <end position="94"/>
    </location>
</feature>
<dbReference type="GO" id="GO:0022857">
    <property type="term" value="F:transmembrane transporter activity"/>
    <property type="evidence" value="ECO:0007669"/>
    <property type="project" value="InterPro"/>
</dbReference>
<proteinExistence type="predicted"/>
<keyword evidence="7" id="KW-1185">Reference proteome</keyword>
<dbReference type="Gene3D" id="1.20.1250.20">
    <property type="entry name" value="MFS general substrate transporter like domains"/>
    <property type="match status" value="1"/>
</dbReference>
<feature type="transmembrane region" description="Helical" evidence="5">
    <location>
        <begin position="154"/>
        <end position="177"/>
    </location>
</feature>